<evidence type="ECO:0000313" key="11">
    <source>
        <dbReference type="Proteomes" id="UP001143474"/>
    </source>
</evidence>
<reference evidence="10" key="1">
    <citation type="journal article" date="2014" name="Int. J. Syst. Evol. Microbiol.">
        <title>Complete genome sequence of Corynebacterium casei LMG S-19264T (=DSM 44701T), isolated from a smear-ripened cheese.</title>
        <authorList>
            <consortium name="US DOE Joint Genome Institute (JGI-PGF)"/>
            <person name="Walter F."/>
            <person name="Albersmeier A."/>
            <person name="Kalinowski J."/>
            <person name="Ruckert C."/>
        </authorList>
    </citation>
    <scope>NUCLEOTIDE SEQUENCE</scope>
    <source>
        <strain evidence="10">VKM Ac-2007</strain>
    </source>
</reference>
<keyword evidence="4 7" id="KW-0812">Transmembrane</keyword>
<dbReference type="InterPro" id="IPR000515">
    <property type="entry name" value="MetI-like"/>
</dbReference>
<reference evidence="10" key="2">
    <citation type="submission" date="2023-01" db="EMBL/GenBank/DDBJ databases">
        <authorList>
            <person name="Sun Q."/>
            <person name="Evtushenko L."/>
        </authorList>
    </citation>
    <scope>NUCLEOTIDE SEQUENCE</scope>
    <source>
        <strain evidence="10">VKM Ac-2007</strain>
    </source>
</reference>
<evidence type="ECO:0000256" key="1">
    <source>
        <dbReference type="ARBA" id="ARBA00004651"/>
    </source>
</evidence>
<comment type="subcellular location">
    <subcellularLocation>
        <location evidence="1 7">Cell membrane</location>
        <topology evidence="1 7">Multi-pass membrane protein</topology>
    </subcellularLocation>
</comment>
<protein>
    <submittedName>
        <fullName evidence="10">Peptide ABC transporter permease</fullName>
    </submittedName>
</protein>
<organism evidence="10 11">
    <name type="scientific">Streptosporangium carneum</name>
    <dbReference type="NCBI Taxonomy" id="47481"/>
    <lineage>
        <taxon>Bacteria</taxon>
        <taxon>Bacillati</taxon>
        <taxon>Actinomycetota</taxon>
        <taxon>Actinomycetes</taxon>
        <taxon>Streptosporangiales</taxon>
        <taxon>Streptosporangiaceae</taxon>
        <taxon>Streptosporangium</taxon>
    </lineage>
</organism>
<dbReference type="PANTHER" id="PTHR43386:SF1">
    <property type="entry name" value="D,D-DIPEPTIDE TRANSPORT SYSTEM PERMEASE PROTEIN DDPC-RELATED"/>
    <property type="match status" value="1"/>
</dbReference>
<evidence type="ECO:0000256" key="2">
    <source>
        <dbReference type="ARBA" id="ARBA00022448"/>
    </source>
</evidence>
<feature type="transmembrane region" description="Helical" evidence="7">
    <location>
        <begin position="272"/>
        <end position="294"/>
    </location>
</feature>
<proteinExistence type="inferred from homology"/>
<feature type="transmembrane region" description="Helical" evidence="7">
    <location>
        <begin position="223"/>
        <end position="252"/>
    </location>
</feature>
<feature type="region of interest" description="Disordered" evidence="8">
    <location>
        <begin position="1"/>
        <end position="26"/>
    </location>
</feature>
<feature type="transmembrane region" description="Helical" evidence="7">
    <location>
        <begin position="148"/>
        <end position="166"/>
    </location>
</feature>
<dbReference type="Gene3D" id="1.10.3720.10">
    <property type="entry name" value="MetI-like"/>
    <property type="match status" value="1"/>
</dbReference>
<feature type="domain" description="ABC transmembrane type-1" evidence="9">
    <location>
        <begin position="106"/>
        <end position="295"/>
    </location>
</feature>
<keyword evidence="2 7" id="KW-0813">Transport</keyword>
<dbReference type="PANTHER" id="PTHR43386">
    <property type="entry name" value="OLIGOPEPTIDE TRANSPORT SYSTEM PERMEASE PROTEIN APPC"/>
    <property type="match status" value="1"/>
</dbReference>
<dbReference type="InterPro" id="IPR025966">
    <property type="entry name" value="OppC_N"/>
</dbReference>
<keyword evidence="6 7" id="KW-0472">Membrane</keyword>
<keyword evidence="3" id="KW-1003">Cell membrane</keyword>
<dbReference type="InterPro" id="IPR050366">
    <property type="entry name" value="BP-dependent_transpt_permease"/>
</dbReference>
<dbReference type="InterPro" id="IPR035906">
    <property type="entry name" value="MetI-like_sf"/>
</dbReference>
<feature type="transmembrane region" description="Helical" evidence="7">
    <location>
        <begin position="172"/>
        <end position="188"/>
    </location>
</feature>
<comment type="caution">
    <text evidence="10">The sequence shown here is derived from an EMBL/GenBank/DDBJ whole genome shotgun (WGS) entry which is preliminary data.</text>
</comment>
<feature type="transmembrane region" description="Helical" evidence="7">
    <location>
        <begin position="39"/>
        <end position="62"/>
    </location>
</feature>
<evidence type="ECO:0000256" key="4">
    <source>
        <dbReference type="ARBA" id="ARBA00022692"/>
    </source>
</evidence>
<dbReference type="GO" id="GO:0005886">
    <property type="term" value="C:plasma membrane"/>
    <property type="evidence" value="ECO:0007669"/>
    <property type="project" value="UniProtKB-SubCell"/>
</dbReference>
<dbReference type="GO" id="GO:0055085">
    <property type="term" value="P:transmembrane transport"/>
    <property type="evidence" value="ECO:0007669"/>
    <property type="project" value="InterPro"/>
</dbReference>
<feature type="transmembrane region" description="Helical" evidence="7">
    <location>
        <begin position="110"/>
        <end position="136"/>
    </location>
</feature>
<evidence type="ECO:0000256" key="6">
    <source>
        <dbReference type="ARBA" id="ARBA00023136"/>
    </source>
</evidence>
<evidence type="ECO:0000256" key="7">
    <source>
        <dbReference type="RuleBase" id="RU363032"/>
    </source>
</evidence>
<dbReference type="PROSITE" id="PS50928">
    <property type="entry name" value="ABC_TM1"/>
    <property type="match status" value="1"/>
</dbReference>
<evidence type="ECO:0000259" key="9">
    <source>
        <dbReference type="PROSITE" id="PS50928"/>
    </source>
</evidence>
<keyword evidence="5 7" id="KW-1133">Transmembrane helix</keyword>
<keyword evidence="11" id="KW-1185">Reference proteome</keyword>
<dbReference type="AlphaFoldDB" id="A0A9W6MI10"/>
<name>A0A9W6MI10_9ACTN</name>
<accession>A0A9W6MI10</accession>
<evidence type="ECO:0000256" key="5">
    <source>
        <dbReference type="ARBA" id="ARBA00022989"/>
    </source>
</evidence>
<dbReference type="EMBL" id="BSEV01000036">
    <property type="protein sequence ID" value="GLK14757.1"/>
    <property type="molecule type" value="Genomic_DNA"/>
</dbReference>
<evidence type="ECO:0000313" key="10">
    <source>
        <dbReference type="EMBL" id="GLK14757.1"/>
    </source>
</evidence>
<evidence type="ECO:0000256" key="3">
    <source>
        <dbReference type="ARBA" id="ARBA00022475"/>
    </source>
</evidence>
<comment type="similarity">
    <text evidence="7">Belongs to the binding-protein-dependent transport system permease family.</text>
</comment>
<gene>
    <name evidence="10" type="ORF">GCM10017600_81690</name>
</gene>
<dbReference type="Proteomes" id="UP001143474">
    <property type="component" value="Unassembled WGS sequence"/>
</dbReference>
<evidence type="ECO:0000256" key="8">
    <source>
        <dbReference type="SAM" id="MobiDB-lite"/>
    </source>
</evidence>
<dbReference type="Pfam" id="PF00528">
    <property type="entry name" value="BPD_transp_1"/>
    <property type="match status" value="1"/>
</dbReference>
<feature type="compositionally biased region" description="Pro residues" evidence="8">
    <location>
        <begin position="1"/>
        <end position="10"/>
    </location>
</feature>
<dbReference type="SUPFAM" id="SSF161098">
    <property type="entry name" value="MetI-like"/>
    <property type="match status" value="1"/>
</dbReference>
<sequence length="310" mass="33216">MTAPPEPLEPPESRRPADPEAPSVRDGLRRAGRSLLRDLPALISIIVLVLLVLAALLAPLLAPHDPLRTYAEGLTDRGAPVSPGGDFPLGTDPNGRDVLSRLLYGARVSLTIGIVANGLATIVGVVVGVTAGYFGGLADTVISRITDVIMSFPILLFCVALISVTGPSQRNVVLVIALIYWTYLARIIRGMVLSLREREFVTATRTLGVGNVRIMVRHILPHLVPAIIVYATLGVASSILIESSLSFIGVGVPVPEASWGQMIDDGRKYYEVAPWLLFAPGVCLIVTVLAFNLAGDWLRDLLDPTAPERR</sequence>
<dbReference type="Pfam" id="PF12911">
    <property type="entry name" value="OppC_N"/>
    <property type="match status" value="1"/>
</dbReference>
<dbReference type="RefSeq" id="WP_271222987.1">
    <property type="nucleotide sequence ID" value="NZ_BAAAVD010000031.1"/>
</dbReference>
<dbReference type="CDD" id="cd06261">
    <property type="entry name" value="TM_PBP2"/>
    <property type="match status" value="1"/>
</dbReference>